<dbReference type="SUPFAM" id="SSF49503">
    <property type="entry name" value="Cupredoxins"/>
    <property type="match status" value="1"/>
</dbReference>
<dbReference type="InterPro" id="IPR034227">
    <property type="entry name" value="CuRO_UO_II"/>
</dbReference>
<dbReference type="Pfam" id="PF00116">
    <property type="entry name" value="COX2"/>
    <property type="match status" value="1"/>
</dbReference>
<keyword evidence="4 12" id="KW-1003">Cell membrane</keyword>
<feature type="domain" description="Cytochrome oxidase subunit II copper A binding" evidence="14">
    <location>
        <begin position="124"/>
        <end position="236"/>
    </location>
</feature>
<sequence length="293" mass="32617">MNKLVCTKWRAFALLCVVPFMTSGCGERILVLNPAGPVAQVEQRLIYLTIVLVLIVVVPVIILLAVIVSRYRDKPDNKAPYTPEWSESKVLEIVWWGIPIVIIGIIGTLTVRDTFRLVKPATAASPLTIQVTSLDWKWLFQYPDQKIATVNYCEIPTNRPVQFVLASDAPINSFWVPQLGGQEYTMPGMAMRLWLQADKPGVYFGHGANFSGKGYAHMSFNVIATSSSGFDAWTKKVRSTAPPLTKTGYKNLTTKQAVMGKQEFSSYPPGMFESDIRMNGGMYMKKPITKGTD</sequence>
<dbReference type="GO" id="GO:0016682">
    <property type="term" value="F:oxidoreductase activity, acting on diphenols and related substances as donors, oxygen as acceptor"/>
    <property type="evidence" value="ECO:0007669"/>
    <property type="project" value="InterPro"/>
</dbReference>
<dbReference type="GO" id="GO:0005886">
    <property type="term" value="C:plasma membrane"/>
    <property type="evidence" value="ECO:0007669"/>
    <property type="project" value="UniProtKB-SubCell"/>
</dbReference>
<dbReference type="EC" id="1.10.3.-" evidence="12"/>
<keyword evidence="3 12" id="KW-0813">Transport</keyword>
<accession>A0A9X7Z5L4</accession>
<keyword evidence="9 13" id="KW-1133">Transmembrane helix</keyword>
<keyword evidence="11 12" id="KW-0472">Membrane</keyword>
<evidence type="ECO:0000256" key="10">
    <source>
        <dbReference type="ARBA" id="ARBA00023002"/>
    </source>
</evidence>
<feature type="transmembrane region" description="Helical" evidence="13">
    <location>
        <begin position="45"/>
        <end position="69"/>
    </location>
</feature>
<protein>
    <recommendedName>
        <fullName evidence="12">Quinol oxidase subunit 2</fullName>
        <ecNumber evidence="12">1.10.3.-</ecNumber>
    </recommendedName>
</protein>
<keyword evidence="5 12" id="KW-0679">Respiratory chain</keyword>
<proteinExistence type="inferred from homology"/>
<dbReference type="InterPro" id="IPR002429">
    <property type="entry name" value="CcO_II-like_C"/>
</dbReference>
<evidence type="ECO:0000256" key="8">
    <source>
        <dbReference type="ARBA" id="ARBA00022982"/>
    </source>
</evidence>
<evidence type="ECO:0000256" key="3">
    <source>
        <dbReference type="ARBA" id="ARBA00022448"/>
    </source>
</evidence>
<dbReference type="InterPro" id="IPR008972">
    <property type="entry name" value="Cupredoxin"/>
</dbReference>
<dbReference type="GO" id="GO:0042773">
    <property type="term" value="P:ATP synthesis coupled electron transport"/>
    <property type="evidence" value="ECO:0007669"/>
    <property type="project" value="TreeGrafter"/>
</dbReference>
<dbReference type="InterPro" id="IPR006333">
    <property type="entry name" value="Cyt_o_ubiquinol_oxidase_su2"/>
</dbReference>
<dbReference type="Gene3D" id="1.10.287.90">
    <property type="match status" value="1"/>
</dbReference>
<dbReference type="Gene3D" id="2.60.40.420">
    <property type="entry name" value="Cupredoxins - blue copper proteins"/>
    <property type="match status" value="1"/>
</dbReference>
<keyword evidence="7" id="KW-0732">Signal</keyword>
<dbReference type="SUPFAM" id="SSF81464">
    <property type="entry name" value="Cytochrome c oxidase subunit II-like, transmembrane region"/>
    <property type="match status" value="1"/>
</dbReference>
<evidence type="ECO:0000256" key="1">
    <source>
        <dbReference type="ARBA" id="ARBA00004651"/>
    </source>
</evidence>
<evidence type="ECO:0000256" key="4">
    <source>
        <dbReference type="ARBA" id="ARBA00022475"/>
    </source>
</evidence>
<gene>
    <name evidence="16" type="ORF">JZ786_18580</name>
</gene>
<dbReference type="AlphaFoldDB" id="A0A9X7Z5L4"/>
<evidence type="ECO:0000256" key="12">
    <source>
        <dbReference type="PIRNR" id="PIRNR000292"/>
    </source>
</evidence>
<feature type="domain" description="Cytochrome oxidase subunit II transmembrane region profile" evidence="15">
    <location>
        <begin position="23"/>
        <end position="121"/>
    </location>
</feature>
<dbReference type="InterPro" id="IPR036257">
    <property type="entry name" value="Cyt_c_oxidase_su2_TM_sf"/>
</dbReference>
<feature type="transmembrane region" description="Helical" evidence="13">
    <location>
        <begin position="90"/>
        <end position="111"/>
    </location>
</feature>
<evidence type="ECO:0000256" key="2">
    <source>
        <dbReference type="ARBA" id="ARBA00007866"/>
    </source>
</evidence>
<dbReference type="GO" id="GO:0005507">
    <property type="term" value="F:copper ion binding"/>
    <property type="evidence" value="ECO:0007669"/>
    <property type="project" value="InterPro"/>
</dbReference>
<reference evidence="16 17" key="1">
    <citation type="submission" date="2021-02" db="EMBL/GenBank/DDBJ databases">
        <title>Alicyclobacillus curvatus sp. nov. and Alicyclobacillus mengziensis sp. nov., two acidophilic bacteria isolated from acid mine drainage.</title>
        <authorList>
            <person name="Huang Y."/>
        </authorList>
    </citation>
    <scope>NUCLEOTIDE SEQUENCE [LARGE SCALE GENOMIC DNA]</scope>
    <source>
        <strain evidence="16 17">S30H14</strain>
    </source>
</reference>
<dbReference type="PANTHER" id="PTHR22888">
    <property type="entry name" value="CYTOCHROME C OXIDASE, SUBUNIT II"/>
    <property type="match status" value="1"/>
</dbReference>
<evidence type="ECO:0000259" key="15">
    <source>
        <dbReference type="PROSITE" id="PS50999"/>
    </source>
</evidence>
<dbReference type="PIRSF" id="PIRSF000292">
    <property type="entry name" value="Ubi_od_II"/>
    <property type="match status" value="1"/>
</dbReference>
<dbReference type="InterPro" id="IPR045187">
    <property type="entry name" value="CcO_II"/>
</dbReference>
<comment type="subcellular location">
    <subcellularLocation>
        <location evidence="1">Cell membrane</location>
        <topology evidence="1">Multi-pass membrane protein</topology>
    </subcellularLocation>
</comment>
<name>A0A9X7Z5L4_9BACL</name>
<comment type="similarity">
    <text evidence="2 12">Belongs to the cytochrome c oxidase subunit 2 family.</text>
</comment>
<keyword evidence="6 13" id="KW-0812">Transmembrane</keyword>
<dbReference type="PANTHER" id="PTHR22888:SF18">
    <property type="entry name" value="CYTOCHROME BO(3) UBIQUINOL OXIDASE SUBUNIT 2"/>
    <property type="match status" value="1"/>
</dbReference>
<comment type="catalytic activity">
    <reaction evidence="12">
        <text>2 a quinol + O2 = 2 a quinone + 2 H2O</text>
        <dbReference type="Rhea" id="RHEA:55376"/>
        <dbReference type="ChEBI" id="CHEBI:15377"/>
        <dbReference type="ChEBI" id="CHEBI:15379"/>
        <dbReference type="ChEBI" id="CHEBI:24646"/>
        <dbReference type="ChEBI" id="CHEBI:132124"/>
    </reaction>
</comment>
<evidence type="ECO:0000256" key="13">
    <source>
        <dbReference type="SAM" id="Phobius"/>
    </source>
</evidence>
<dbReference type="PROSITE" id="PS50857">
    <property type="entry name" value="COX2_CUA"/>
    <property type="match status" value="1"/>
</dbReference>
<keyword evidence="8 12" id="KW-0249">Electron transport</keyword>
<dbReference type="CDD" id="cd04212">
    <property type="entry name" value="CuRO_UO_II"/>
    <property type="match status" value="1"/>
</dbReference>
<dbReference type="PROSITE" id="PS50999">
    <property type="entry name" value="COX2_TM"/>
    <property type="match status" value="1"/>
</dbReference>
<dbReference type="Proteomes" id="UP000663505">
    <property type="component" value="Chromosome"/>
</dbReference>
<keyword evidence="17" id="KW-1185">Reference proteome</keyword>
<evidence type="ECO:0000256" key="9">
    <source>
        <dbReference type="ARBA" id="ARBA00022989"/>
    </source>
</evidence>
<evidence type="ECO:0000256" key="7">
    <source>
        <dbReference type="ARBA" id="ARBA00022729"/>
    </source>
</evidence>
<evidence type="ECO:0000313" key="17">
    <source>
        <dbReference type="Proteomes" id="UP000663505"/>
    </source>
</evidence>
<dbReference type="InterPro" id="IPR011759">
    <property type="entry name" value="Cyt_c_oxidase_su2_TM_dom"/>
</dbReference>
<evidence type="ECO:0000259" key="14">
    <source>
        <dbReference type="PROSITE" id="PS50857"/>
    </source>
</evidence>
<dbReference type="PROSITE" id="PS51257">
    <property type="entry name" value="PROKAR_LIPOPROTEIN"/>
    <property type="match status" value="1"/>
</dbReference>
<keyword evidence="10 12" id="KW-0560">Oxidoreductase</keyword>
<evidence type="ECO:0000256" key="6">
    <source>
        <dbReference type="ARBA" id="ARBA00022692"/>
    </source>
</evidence>
<organism evidence="16 17">
    <name type="scientific">Alicyclobacillus mengziensis</name>
    <dbReference type="NCBI Taxonomy" id="2931921"/>
    <lineage>
        <taxon>Bacteria</taxon>
        <taxon>Bacillati</taxon>
        <taxon>Bacillota</taxon>
        <taxon>Bacilli</taxon>
        <taxon>Bacillales</taxon>
        <taxon>Alicyclobacillaceae</taxon>
        <taxon>Alicyclobacillus</taxon>
    </lineage>
</organism>
<evidence type="ECO:0000256" key="5">
    <source>
        <dbReference type="ARBA" id="ARBA00022660"/>
    </source>
</evidence>
<dbReference type="GO" id="GO:0004129">
    <property type="term" value="F:cytochrome-c oxidase activity"/>
    <property type="evidence" value="ECO:0007669"/>
    <property type="project" value="UniProtKB-UniRule"/>
</dbReference>
<dbReference type="EMBL" id="CP071182">
    <property type="protein sequence ID" value="QSO46457.1"/>
    <property type="molecule type" value="Genomic_DNA"/>
</dbReference>
<dbReference type="KEGG" id="afx:JZ786_18580"/>
<evidence type="ECO:0000256" key="11">
    <source>
        <dbReference type="ARBA" id="ARBA00023136"/>
    </source>
</evidence>
<comment type="function">
    <text evidence="12">Catalyzes quinol oxidation with the concomitant reduction of oxygen to water. Subunit II transfers the electrons from a quinol to the binuclear center of the catalytic subunit I.</text>
</comment>
<evidence type="ECO:0000313" key="16">
    <source>
        <dbReference type="EMBL" id="QSO46457.1"/>
    </source>
</evidence>
<dbReference type="RefSeq" id="WP_206655826.1">
    <property type="nucleotide sequence ID" value="NZ_CP071182.1"/>
</dbReference>